<evidence type="ECO:0000256" key="1">
    <source>
        <dbReference type="SAM" id="MobiDB-lite"/>
    </source>
</evidence>
<dbReference type="OrthoDB" id="3050608at2759"/>
<gene>
    <name evidence="2" type="ORF">CBYS24578_00009894</name>
</gene>
<proteinExistence type="predicted"/>
<feature type="region of interest" description="Disordered" evidence="1">
    <location>
        <begin position="1"/>
        <end position="33"/>
    </location>
</feature>
<protein>
    <submittedName>
        <fullName evidence="2">Uncharacterized protein</fullName>
    </submittedName>
</protein>
<dbReference type="AlphaFoldDB" id="A0A9N9YA01"/>
<evidence type="ECO:0000313" key="2">
    <source>
        <dbReference type="EMBL" id="CAH0003958.1"/>
    </source>
</evidence>
<evidence type="ECO:0000313" key="3">
    <source>
        <dbReference type="Proteomes" id="UP000754883"/>
    </source>
</evidence>
<feature type="compositionally biased region" description="Low complexity" evidence="1">
    <location>
        <begin position="16"/>
        <end position="31"/>
    </location>
</feature>
<keyword evidence="3" id="KW-1185">Reference proteome</keyword>
<dbReference type="Proteomes" id="UP000754883">
    <property type="component" value="Unassembled WGS sequence"/>
</dbReference>
<organism evidence="2 3">
    <name type="scientific">Clonostachys byssicola</name>
    <dbReference type="NCBI Taxonomy" id="160290"/>
    <lineage>
        <taxon>Eukaryota</taxon>
        <taxon>Fungi</taxon>
        <taxon>Dikarya</taxon>
        <taxon>Ascomycota</taxon>
        <taxon>Pezizomycotina</taxon>
        <taxon>Sordariomycetes</taxon>
        <taxon>Hypocreomycetidae</taxon>
        <taxon>Hypocreales</taxon>
        <taxon>Bionectriaceae</taxon>
        <taxon>Clonostachys</taxon>
    </lineage>
</organism>
<reference evidence="2" key="1">
    <citation type="submission" date="2021-10" db="EMBL/GenBank/DDBJ databases">
        <authorList>
            <person name="Piombo E."/>
        </authorList>
    </citation>
    <scope>NUCLEOTIDE SEQUENCE</scope>
</reference>
<name>A0A9N9YA01_9HYPO</name>
<dbReference type="EMBL" id="CABFNO020001565">
    <property type="protein sequence ID" value="CAH0003958.1"/>
    <property type="molecule type" value="Genomic_DNA"/>
</dbReference>
<feature type="compositionally biased region" description="Basic and acidic residues" evidence="1">
    <location>
        <begin position="51"/>
        <end position="66"/>
    </location>
</feature>
<comment type="caution">
    <text evidence="2">The sequence shown here is derived from an EMBL/GenBank/DDBJ whole genome shotgun (WGS) entry which is preliminary data.</text>
</comment>
<sequence length="79" mass="8585">MDFVKKAADKMGSSNQQQPAQGGQPAAGGQQDYVDKAFGQVNKKEGWNLSQDKQEKITDGGREAYEKITGNKVNPKISN</sequence>
<accession>A0A9N9YA01</accession>
<feature type="region of interest" description="Disordered" evidence="1">
    <location>
        <begin position="51"/>
        <end position="79"/>
    </location>
</feature>